<comment type="caution">
    <text evidence="6">The sequence shown here is derived from an EMBL/GenBank/DDBJ whole genome shotgun (WGS) entry which is preliminary data.</text>
</comment>
<keyword evidence="5" id="KW-0812">Transmembrane</keyword>
<comment type="subcellular location">
    <subcellularLocation>
        <location evidence="1 4">Archaeal flagellum</location>
    </subcellularLocation>
</comment>
<keyword evidence="7" id="KW-1185">Reference proteome</keyword>
<dbReference type="GO" id="GO:0097589">
    <property type="term" value="C:archaeal-type flagellum"/>
    <property type="evidence" value="ECO:0007669"/>
    <property type="project" value="UniProtKB-SubCell"/>
</dbReference>
<dbReference type="EMBL" id="JBHTAS010000001">
    <property type="protein sequence ID" value="MFC7142578.1"/>
    <property type="molecule type" value="Genomic_DNA"/>
</dbReference>
<reference evidence="6 7" key="1">
    <citation type="journal article" date="2019" name="Int. J. Syst. Evol. Microbiol.">
        <title>The Global Catalogue of Microorganisms (GCM) 10K type strain sequencing project: providing services to taxonomists for standard genome sequencing and annotation.</title>
        <authorList>
            <consortium name="The Broad Institute Genomics Platform"/>
            <consortium name="The Broad Institute Genome Sequencing Center for Infectious Disease"/>
            <person name="Wu L."/>
            <person name="Ma J."/>
        </authorList>
    </citation>
    <scope>NUCLEOTIDE SEQUENCE [LARGE SCALE GENOMIC DNA]</scope>
    <source>
        <strain evidence="6 7">XZYJT29</strain>
    </source>
</reference>
<comment type="function">
    <text evidence="4">Flagellin is the subunit protein which polymerizes to form the filaments of archaeal flagella.</text>
</comment>
<keyword evidence="3 4" id="KW-0974">Archaeal flagellum</keyword>
<dbReference type="InterPro" id="IPR002774">
    <property type="entry name" value="Flagellin_arc-type"/>
</dbReference>
<dbReference type="PANTHER" id="PTHR35903:SF1">
    <property type="entry name" value="FLAGELLIN B1"/>
    <property type="match status" value="1"/>
</dbReference>
<evidence type="ECO:0000313" key="6">
    <source>
        <dbReference type="EMBL" id="MFC7142578.1"/>
    </source>
</evidence>
<evidence type="ECO:0000256" key="3">
    <source>
        <dbReference type="ARBA" id="ARBA00022440"/>
    </source>
</evidence>
<keyword evidence="5" id="KW-1133">Transmembrane helix</keyword>
<dbReference type="RefSeq" id="WP_274323640.1">
    <property type="nucleotide sequence ID" value="NZ_CP118158.1"/>
</dbReference>
<protein>
    <recommendedName>
        <fullName evidence="4">Flagellin</fullName>
    </recommendedName>
</protein>
<dbReference type="InterPro" id="IPR013373">
    <property type="entry name" value="Flagellin/pilin_N_arc"/>
</dbReference>
<dbReference type="GeneID" id="78822924"/>
<dbReference type="Pfam" id="PF01917">
    <property type="entry name" value="Flagellin_arch-type"/>
    <property type="match status" value="1"/>
</dbReference>
<evidence type="ECO:0000256" key="5">
    <source>
        <dbReference type="SAM" id="Phobius"/>
    </source>
</evidence>
<name>A0ABD5Y5F1_9EURY</name>
<comment type="similarity">
    <text evidence="2 4">Belongs to the archaeal flagellin family.</text>
</comment>
<proteinExistence type="inferred from homology"/>
<accession>A0ABD5Y5F1</accession>
<dbReference type="PANTHER" id="PTHR35903">
    <property type="entry name" value="FLAGELLIN B1"/>
    <property type="match status" value="1"/>
</dbReference>
<feature type="transmembrane region" description="Helical" evidence="5">
    <location>
        <begin position="12"/>
        <end position="35"/>
    </location>
</feature>
<evidence type="ECO:0000256" key="1">
    <source>
        <dbReference type="ARBA" id="ARBA00004618"/>
    </source>
</evidence>
<gene>
    <name evidence="6" type="ORF">ACFQMA_22420</name>
</gene>
<dbReference type="Proteomes" id="UP001596432">
    <property type="component" value="Unassembled WGS sequence"/>
</dbReference>
<evidence type="ECO:0000256" key="2">
    <source>
        <dbReference type="ARBA" id="ARBA00010256"/>
    </source>
</evidence>
<dbReference type="AlphaFoldDB" id="A0ABD5Y5F1"/>
<dbReference type="NCBIfam" id="TIGR02537">
    <property type="entry name" value="arch_flag_Nterm"/>
    <property type="match status" value="1"/>
</dbReference>
<keyword evidence="5" id="KW-0472">Membrane</keyword>
<organism evidence="6 7">
    <name type="scientific">Halosimplex aquaticum</name>
    <dbReference type="NCBI Taxonomy" id="3026162"/>
    <lineage>
        <taxon>Archaea</taxon>
        <taxon>Methanobacteriati</taxon>
        <taxon>Methanobacteriota</taxon>
        <taxon>Stenosarchaea group</taxon>
        <taxon>Halobacteria</taxon>
        <taxon>Halobacteriales</taxon>
        <taxon>Haloarculaceae</taxon>
        <taxon>Halosimplex</taxon>
    </lineage>
</organism>
<evidence type="ECO:0000256" key="4">
    <source>
        <dbReference type="RuleBase" id="RU361282"/>
    </source>
</evidence>
<sequence length="213" mass="22245">MFVRRSDGKAQVGIGTLIVFIAMVLVAAIAAGVLINTAGFLQTKSAQTGQASSDQVTDRIDVAPKSGAVGMVGGEEVIGRVNVTVQANPGAGNVDLQNVTVQWIDPSGVYKLTHYRVDAGDADFAATALKDADDSLPVLNDADDRFILTFDTGEAPTNVTLETSDGTVNVDETDEPLREGSTVRIKLTTKSGATTQTTVTVPETLSGYEAVEL</sequence>
<evidence type="ECO:0000313" key="7">
    <source>
        <dbReference type="Proteomes" id="UP001596432"/>
    </source>
</evidence>